<protein>
    <recommendedName>
        <fullName evidence="3">Sulfatase N-terminal domain-containing protein</fullName>
    </recommendedName>
</protein>
<reference evidence="1 2" key="1">
    <citation type="submission" date="2022-10" db="EMBL/GenBank/DDBJ databases">
        <title>Evolutionary Diversification of Methanotrophic Ca. Methanophagales (ANME-1) and Their Expansive Virome.</title>
        <authorList>
            <person name="Laso-Perez R."/>
            <person name="Wu F."/>
            <person name="Cremiere A."/>
            <person name="Speth D.R."/>
            <person name="Magyar J.S."/>
            <person name="Krupovic M."/>
            <person name="Orphan V.J."/>
        </authorList>
    </citation>
    <scope>NUCLEOTIDE SEQUENCE [LARGE SCALE GENOMIC DNA]</scope>
</reference>
<name>A0A9E8V823_9CAUD</name>
<keyword evidence="2" id="KW-1185">Reference proteome</keyword>
<evidence type="ECO:0000313" key="1">
    <source>
        <dbReference type="EMBL" id="WAE39509.1"/>
    </source>
</evidence>
<sequence length="221" mass="25976">MAQRLKLEKGNFYIILDACRYDVFASVIYDYLDGELEERDSRACNTSQFYQNSNIREFRVASFNPTGKFLHHPNFVMLPSLYCEDNLDDLIAQKFTCEVLHLIPPHMPPQDSKYWKLWFDTVQEYAEQRNKEKPVVLGRCNVEAYFYSQLGRKKSLKIYEENLRFALRAIAERLDKLPRPLILIADHGELFGEYGCWGHTDECPDGSSILRKVPYFKVNVR</sequence>
<evidence type="ECO:0000313" key="2">
    <source>
        <dbReference type="Proteomes" id="UP001156259"/>
    </source>
</evidence>
<accession>A0A9E8V823</accession>
<organism evidence="1 2">
    <name type="scientific">Methanophagales virus GBV301</name>
    <dbReference type="NCBI Taxonomy" id="2999280"/>
    <lineage>
        <taxon>Viruses</taxon>
        <taxon>Duplodnaviria</taxon>
        <taxon>Heunggongvirae</taxon>
        <taxon>Uroviricota</taxon>
        <taxon>Caudoviricetes</taxon>
        <taxon>Nakonvirales</taxon>
        <taxon>Ekchuahviridae</taxon>
        <taxon>Kukulkanvirus</taxon>
        <taxon>Kukulkanvirus guaymasense</taxon>
    </lineage>
</organism>
<dbReference type="InterPro" id="IPR017850">
    <property type="entry name" value="Alkaline_phosphatase_core_sf"/>
</dbReference>
<proteinExistence type="predicted"/>
<gene>
    <name evidence="1" type="ORF">LDLAKGPJ_00085</name>
</gene>
<dbReference type="Proteomes" id="UP001156259">
    <property type="component" value="Segment"/>
</dbReference>
<dbReference type="Gene3D" id="3.40.720.10">
    <property type="entry name" value="Alkaline Phosphatase, subunit A"/>
    <property type="match status" value="1"/>
</dbReference>
<dbReference type="EMBL" id="OP880252">
    <property type="protein sequence ID" value="WAE39509.1"/>
    <property type="molecule type" value="Genomic_DNA"/>
</dbReference>
<evidence type="ECO:0008006" key="3">
    <source>
        <dbReference type="Google" id="ProtNLM"/>
    </source>
</evidence>